<dbReference type="Pfam" id="PF19300">
    <property type="entry name" value="BPD_transp_1_N"/>
    <property type="match status" value="1"/>
</dbReference>
<evidence type="ECO:0000259" key="8">
    <source>
        <dbReference type="PROSITE" id="PS50928"/>
    </source>
</evidence>
<evidence type="ECO:0000256" key="3">
    <source>
        <dbReference type="ARBA" id="ARBA00022475"/>
    </source>
</evidence>
<sequence length="331" mass="36474">MRKFWRRLGRPLLGYGVKVIALLLAVSLVAFLLVCLSPVDPVQQYILGLGTAISPEQRAEIEDYWGVNEPPVERYVHWLSELLRGNWGESALYRRPVLDIIGERFVNSLALMLCAWVLSGILGFVLGCVMGICQGKWPDRLLKRISYLISSIPTFWLGLVLLLIFAVWLQWFPTGFSAPIGVTQENVTLGQRLHHLALPAITLSLMSFANIALHTRQKLIDVLNSEYVLFARARGESTWTLLRRHGLRNILLPALTLQFASFAELFGGSVLAENVFSYPGLGSAAAAAGLNADVPLLLGITLISAIFVCVGNTAANLLYGVIDPKIREVAP</sequence>
<dbReference type="PANTHER" id="PTHR43163">
    <property type="entry name" value="DIPEPTIDE TRANSPORT SYSTEM PERMEASE PROTEIN DPPB-RELATED"/>
    <property type="match status" value="1"/>
</dbReference>
<keyword evidence="2 7" id="KW-0813">Transport</keyword>
<evidence type="ECO:0000256" key="7">
    <source>
        <dbReference type="RuleBase" id="RU363032"/>
    </source>
</evidence>
<dbReference type="PANTHER" id="PTHR43163:SF6">
    <property type="entry name" value="DIPEPTIDE TRANSPORT SYSTEM PERMEASE PROTEIN DPPB-RELATED"/>
    <property type="match status" value="1"/>
</dbReference>
<feature type="transmembrane region" description="Helical" evidence="7">
    <location>
        <begin position="296"/>
        <end position="319"/>
    </location>
</feature>
<evidence type="ECO:0000256" key="6">
    <source>
        <dbReference type="ARBA" id="ARBA00023136"/>
    </source>
</evidence>
<gene>
    <name evidence="9" type="ORF">IAA53_01605</name>
</gene>
<comment type="subcellular location">
    <subcellularLocation>
        <location evidence="1 7">Cell membrane</location>
        <topology evidence="1 7">Multi-pass membrane protein</topology>
    </subcellularLocation>
</comment>
<evidence type="ECO:0000256" key="2">
    <source>
        <dbReference type="ARBA" id="ARBA00022448"/>
    </source>
</evidence>
<protein>
    <submittedName>
        <fullName evidence="9">ABC transporter permease</fullName>
    </submittedName>
</protein>
<dbReference type="InterPro" id="IPR045621">
    <property type="entry name" value="BPD_transp_1_N"/>
</dbReference>
<dbReference type="Gene3D" id="1.10.3720.10">
    <property type="entry name" value="MetI-like"/>
    <property type="match status" value="1"/>
</dbReference>
<dbReference type="GO" id="GO:0005886">
    <property type="term" value="C:plasma membrane"/>
    <property type="evidence" value="ECO:0007669"/>
    <property type="project" value="UniProtKB-SubCell"/>
</dbReference>
<comment type="similarity">
    <text evidence="7">Belongs to the binding-protein-dependent transport system permease family.</text>
</comment>
<feature type="transmembrane region" description="Helical" evidence="7">
    <location>
        <begin position="250"/>
        <end position="272"/>
    </location>
</feature>
<dbReference type="CDD" id="cd06261">
    <property type="entry name" value="TM_PBP2"/>
    <property type="match status" value="1"/>
</dbReference>
<reference evidence="9" key="2">
    <citation type="journal article" date="2021" name="PeerJ">
        <title>Extensive microbial diversity within the chicken gut microbiome revealed by metagenomics and culture.</title>
        <authorList>
            <person name="Gilroy R."/>
            <person name="Ravi A."/>
            <person name="Getino M."/>
            <person name="Pursley I."/>
            <person name="Horton D.L."/>
            <person name="Alikhan N.F."/>
            <person name="Baker D."/>
            <person name="Gharbi K."/>
            <person name="Hall N."/>
            <person name="Watson M."/>
            <person name="Adriaenssens E.M."/>
            <person name="Foster-Nyarko E."/>
            <person name="Jarju S."/>
            <person name="Secka A."/>
            <person name="Antonio M."/>
            <person name="Oren A."/>
            <person name="Chaudhuri R.R."/>
            <person name="La Ragione R."/>
            <person name="Hildebrand F."/>
            <person name="Pallen M.J."/>
        </authorList>
    </citation>
    <scope>NUCLEOTIDE SEQUENCE</scope>
    <source>
        <strain evidence="9">ChiBcec15-4380</strain>
    </source>
</reference>
<feature type="domain" description="ABC transmembrane type-1" evidence="8">
    <location>
        <begin position="105"/>
        <end position="319"/>
    </location>
</feature>
<feature type="transmembrane region" description="Helical" evidence="7">
    <location>
        <begin position="145"/>
        <end position="172"/>
    </location>
</feature>
<dbReference type="EMBL" id="DVHE01000013">
    <property type="protein sequence ID" value="HIR49977.1"/>
    <property type="molecule type" value="Genomic_DNA"/>
</dbReference>
<evidence type="ECO:0000313" key="10">
    <source>
        <dbReference type="Proteomes" id="UP000824239"/>
    </source>
</evidence>
<feature type="transmembrane region" description="Helical" evidence="7">
    <location>
        <begin position="109"/>
        <end position="133"/>
    </location>
</feature>
<accession>A0A9D1DG48</accession>
<dbReference type="SUPFAM" id="SSF161098">
    <property type="entry name" value="MetI-like"/>
    <property type="match status" value="1"/>
</dbReference>
<dbReference type="Pfam" id="PF00528">
    <property type="entry name" value="BPD_transp_1"/>
    <property type="match status" value="1"/>
</dbReference>
<evidence type="ECO:0000256" key="5">
    <source>
        <dbReference type="ARBA" id="ARBA00022989"/>
    </source>
</evidence>
<name>A0A9D1DG48_9FIRM</name>
<feature type="transmembrane region" description="Helical" evidence="7">
    <location>
        <begin position="12"/>
        <end position="39"/>
    </location>
</feature>
<dbReference type="AlphaFoldDB" id="A0A9D1DG48"/>
<evidence type="ECO:0000256" key="4">
    <source>
        <dbReference type="ARBA" id="ARBA00022692"/>
    </source>
</evidence>
<keyword evidence="3" id="KW-1003">Cell membrane</keyword>
<dbReference type="GO" id="GO:0055085">
    <property type="term" value="P:transmembrane transport"/>
    <property type="evidence" value="ECO:0007669"/>
    <property type="project" value="InterPro"/>
</dbReference>
<dbReference type="Proteomes" id="UP000824239">
    <property type="component" value="Unassembled WGS sequence"/>
</dbReference>
<dbReference type="InterPro" id="IPR000515">
    <property type="entry name" value="MetI-like"/>
</dbReference>
<evidence type="ECO:0000256" key="1">
    <source>
        <dbReference type="ARBA" id="ARBA00004651"/>
    </source>
</evidence>
<keyword evidence="6 7" id="KW-0472">Membrane</keyword>
<comment type="caution">
    <text evidence="9">The sequence shown here is derived from an EMBL/GenBank/DDBJ whole genome shotgun (WGS) entry which is preliminary data.</text>
</comment>
<evidence type="ECO:0000313" key="9">
    <source>
        <dbReference type="EMBL" id="HIR49977.1"/>
    </source>
</evidence>
<organism evidence="9 10">
    <name type="scientific">Candidatus Avoscillospira avicola</name>
    <dbReference type="NCBI Taxonomy" id="2840706"/>
    <lineage>
        <taxon>Bacteria</taxon>
        <taxon>Bacillati</taxon>
        <taxon>Bacillota</taxon>
        <taxon>Clostridia</taxon>
        <taxon>Eubacteriales</taxon>
        <taxon>Oscillospiraceae</taxon>
        <taxon>Oscillospiraceae incertae sedis</taxon>
        <taxon>Candidatus Avoscillospira</taxon>
    </lineage>
</organism>
<proteinExistence type="inferred from homology"/>
<dbReference type="PROSITE" id="PS50928">
    <property type="entry name" value="ABC_TM1"/>
    <property type="match status" value="1"/>
</dbReference>
<feature type="transmembrane region" description="Helical" evidence="7">
    <location>
        <begin position="192"/>
        <end position="213"/>
    </location>
</feature>
<keyword evidence="4 7" id="KW-0812">Transmembrane</keyword>
<reference evidence="9" key="1">
    <citation type="submission" date="2020-10" db="EMBL/GenBank/DDBJ databases">
        <authorList>
            <person name="Gilroy R."/>
        </authorList>
    </citation>
    <scope>NUCLEOTIDE SEQUENCE</scope>
    <source>
        <strain evidence="9">ChiBcec15-4380</strain>
    </source>
</reference>
<dbReference type="InterPro" id="IPR035906">
    <property type="entry name" value="MetI-like_sf"/>
</dbReference>
<keyword evidence="5 7" id="KW-1133">Transmembrane helix</keyword>